<gene>
    <name evidence="2" type="ORF">ABWK59_09055</name>
</gene>
<feature type="region of interest" description="Disordered" evidence="1">
    <location>
        <begin position="138"/>
        <end position="162"/>
    </location>
</feature>
<protein>
    <submittedName>
        <fullName evidence="2">Uncharacterized protein</fullName>
    </submittedName>
</protein>
<dbReference type="AlphaFoldDB" id="A0AAU8JUQ7"/>
<dbReference type="RefSeq" id="WP_354639426.1">
    <property type="nucleotide sequence ID" value="NZ_CP159872.1"/>
</dbReference>
<feature type="compositionally biased region" description="Pro residues" evidence="1">
    <location>
        <begin position="142"/>
        <end position="156"/>
    </location>
</feature>
<reference evidence="2" key="1">
    <citation type="submission" date="2024-06" db="EMBL/GenBank/DDBJ databases">
        <title>The genome sequences of Kitasatospora sp. strain HUAS MG31.</title>
        <authorList>
            <person name="Mo P."/>
        </authorList>
    </citation>
    <scope>NUCLEOTIDE SEQUENCE</scope>
    <source>
        <strain evidence="2">HUAS MG31</strain>
    </source>
</reference>
<proteinExistence type="predicted"/>
<organism evidence="2">
    <name type="scientific">Kitasatospora camelliae</name>
    <dbReference type="NCBI Taxonomy" id="3156397"/>
    <lineage>
        <taxon>Bacteria</taxon>
        <taxon>Bacillati</taxon>
        <taxon>Actinomycetota</taxon>
        <taxon>Actinomycetes</taxon>
        <taxon>Kitasatosporales</taxon>
        <taxon>Streptomycetaceae</taxon>
        <taxon>Kitasatospora</taxon>
    </lineage>
</organism>
<name>A0AAU8JUQ7_9ACTN</name>
<evidence type="ECO:0000313" key="2">
    <source>
        <dbReference type="EMBL" id="XCM79063.1"/>
    </source>
</evidence>
<feature type="region of interest" description="Disordered" evidence="1">
    <location>
        <begin position="48"/>
        <end position="77"/>
    </location>
</feature>
<sequence length="187" mass="18386">MTAPGTIAPPPGRPASAGGRPAAALWVLLLVGLLMALPCAGRAKAATTRTPSASPAAAGVAGPQAATGTTAPEAAAVPGRERPAVHAHPVAHRHSAGHGVAVDATDPDGHPFTWCTADGGDPEPGKGCTSHPFCGPEAQLPNAPPQPAAVPAPRPAAPQALPRGTPLGVLAGPDHAPDLHVLQVHRS</sequence>
<dbReference type="KEGG" id="kcm:ABWK59_09055"/>
<accession>A0AAU8JUQ7</accession>
<evidence type="ECO:0000256" key="1">
    <source>
        <dbReference type="SAM" id="MobiDB-lite"/>
    </source>
</evidence>
<dbReference type="EMBL" id="CP159872">
    <property type="protein sequence ID" value="XCM79063.1"/>
    <property type="molecule type" value="Genomic_DNA"/>
</dbReference>